<keyword evidence="1" id="KW-1133">Transmembrane helix</keyword>
<keyword evidence="1" id="KW-0472">Membrane</keyword>
<gene>
    <name evidence="2" type="ORF">HID58_074572</name>
</gene>
<name>A0ABQ7YH96_BRANA</name>
<reference evidence="2 3" key="1">
    <citation type="submission" date="2021-05" db="EMBL/GenBank/DDBJ databases">
        <title>Genome Assembly of Synthetic Allotetraploid Brassica napus Reveals Homoeologous Exchanges between Subgenomes.</title>
        <authorList>
            <person name="Davis J.T."/>
        </authorList>
    </citation>
    <scope>NUCLEOTIDE SEQUENCE [LARGE SCALE GENOMIC DNA]</scope>
    <source>
        <strain evidence="3">cv. Da-Ae</strain>
        <tissue evidence="2">Seedling</tissue>
    </source>
</reference>
<dbReference type="PANTHER" id="PTHR10983">
    <property type="entry name" value="1-ACYLGLYCEROL-3-PHOSPHATE ACYLTRANSFERASE-RELATED"/>
    <property type="match status" value="1"/>
</dbReference>
<evidence type="ECO:0000313" key="2">
    <source>
        <dbReference type="EMBL" id="KAH0867550.1"/>
    </source>
</evidence>
<organism evidence="2 3">
    <name type="scientific">Brassica napus</name>
    <name type="common">Rape</name>
    <dbReference type="NCBI Taxonomy" id="3708"/>
    <lineage>
        <taxon>Eukaryota</taxon>
        <taxon>Viridiplantae</taxon>
        <taxon>Streptophyta</taxon>
        <taxon>Embryophyta</taxon>
        <taxon>Tracheophyta</taxon>
        <taxon>Spermatophyta</taxon>
        <taxon>Magnoliopsida</taxon>
        <taxon>eudicotyledons</taxon>
        <taxon>Gunneridae</taxon>
        <taxon>Pentapetalae</taxon>
        <taxon>rosids</taxon>
        <taxon>malvids</taxon>
        <taxon>Brassicales</taxon>
        <taxon>Brassicaceae</taxon>
        <taxon>Brassiceae</taxon>
        <taxon>Brassica</taxon>
    </lineage>
</organism>
<protein>
    <submittedName>
        <fullName evidence="2">Uncharacterized protein</fullName>
    </submittedName>
</protein>
<dbReference type="EMBL" id="JAGKQM010000017">
    <property type="protein sequence ID" value="KAH0867550.1"/>
    <property type="molecule type" value="Genomic_DNA"/>
</dbReference>
<sequence>MRTVMNSSLVMELILGSCTVQRPYWEHERRWEVDDANLRQIVSSLKDPRDALWLDIFPEGRDYMFVYTSPRLPIHIEQSKLSHMYICHCNSLLNAFQLKDQLLRELYPRGHFPNEGTEKEFNTMKCLINCSAVIVFTVDMFLCRAMYIRVMYSSLGIELILDRYGNWDILLIDD</sequence>
<dbReference type="PANTHER" id="PTHR10983:SF74">
    <property type="entry name" value="1-ACYL-SN-GLYCEROL-3-PHOSPHATE ACYLTRANSFERASE 5-RELATED"/>
    <property type="match status" value="1"/>
</dbReference>
<evidence type="ECO:0000256" key="1">
    <source>
        <dbReference type="SAM" id="Phobius"/>
    </source>
</evidence>
<proteinExistence type="predicted"/>
<evidence type="ECO:0000313" key="3">
    <source>
        <dbReference type="Proteomes" id="UP000824890"/>
    </source>
</evidence>
<accession>A0ABQ7YH96</accession>
<comment type="caution">
    <text evidence="2">The sequence shown here is derived from an EMBL/GenBank/DDBJ whole genome shotgun (WGS) entry which is preliminary data.</text>
</comment>
<feature type="transmembrane region" description="Helical" evidence="1">
    <location>
        <begin position="126"/>
        <end position="147"/>
    </location>
</feature>
<dbReference type="Proteomes" id="UP000824890">
    <property type="component" value="Unassembled WGS sequence"/>
</dbReference>
<keyword evidence="3" id="KW-1185">Reference proteome</keyword>
<keyword evidence="1" id="KW-0812">Transmembrane</keyword>